<evidence type="ECO:0000256" key="3">
    <source>
        <dbReference type="ARBA" id="ARBA00022475"/>
    </source>
</evidence>
<feature type="compositionally biased region" description="Low complexity" evidence="7">
    <location>
        <begin position="22"/>
        <end position="35"/>
    </location>
</feature>
<name>E5L4Z3_STRRI</name>
<comment type="subcellular location">
    <subcellularLocation>
        <location evidence="1">Cell membrane</location>
        <topology evidence="1">Multi-pass membrane protein</topology>
    </subcellularLocation>
</comment>
<evidence type="ECO:0000259" key="9">
    <source>
        <dbReference type="PROSITE" id="PS50850"/>
    </source>
</evidence>
<accession>E5L4Z3</accession>
<evidence type="ECO:0000256" key="6">
    <source>
        <dbReference type="ARBA" id="ARBA00023136"/>
    </source>
</evidence>
<dbReference type="EMBL" id="HQ327309">
    <property type="protein sequence ID" value="ADR02785.1"/>
    <property type="molecule type" value="Genomic_DNA"/>
</dbReference>
<keyword evidence="2" id="KW-0813">Transport</keyword>
<keyword evidence="5 8" id="KW-1133">Transmembrane helix</keyword>
<evidence type="ECO:0000256" key="7">
    <source>
        <dbReference type="SAM" id="MobiDB-lite"/>
    </source>
</evidence>
<dbReference type="PROSITE" id="PS50850">
    <property type="entry name" value="MFS"/>
    <property type="match status" value="1"/>
</dbReference>
<dbReference type="Pfam" id="PF05977">
    <property type="entry name" value="MFS_3"/>
    <property type="match status" value="1"/>
</dbReference>
<feature type="region of interest" description="Disordered" evidence="7">
    <location>
        <begin position="435"/>
        <end position="461"/>
    </location>
</feature>
<proteinExistence type="predicted"/>
<dbReference type="PANTHER" id="PTHR23513">
    <property type="entry name" value="INTEGRAL MEMBRANE EFFLUX PROTEIN-RELATED"/>
    <property type="match status" value="1"/>
</dbReference>
<feature type="transmembrane region" description="Helical" evidence="8">
    <location>
        <begin position="47"/>
        <end position="73"/>
    </location>
</feature>
<dbReference type="PANTHER" id="PTHR23513:SF6">
    <property type="entry name" value="MAJOR FACILITATOR SUPERFAMILY ASSOCIATED DOMAIN-CONTAINING PROTEIN"/>
    <property type="match status" value="1"/>
</dbReference>
<dbReference type="InterPro" id="IPR036259">
    <property type="entry name" value="MFS_trans_sf"/>
</dbReference>
<dbReference type="GO" id="GO:0005886">
    <property type="term" value="C:plasma membrane"/>
    <property type="evidence" value="ECO:0007669"/>
    <property type="project" value="UniProtKB-SubCell"/>
</dbReference>
<feature type="transmembrane region" description="Helical" evidence="8">
    <location>
        <begin position="177"/>
        <end position="196"/>
    </location>
</feature>
<keyword evidence="4 8" id="KW-0812">Transmembrane</keyword>
<feature type="transmembrane region" description="Helical" evidence="8">
    <location>
        <begin position="380"/>
        <end position="400"/>
    </location>
</feature>
<feature type="transmembrane region" description="Helical" evidence="8">
    <location>
        <begin position="289"/>
        <end position="307"/>
    </location>
</feature>
<evidence type="ECO:0000256" key="5">
    <source>
        <dbReference type="ARBA" id="ARBA00022989"/>
    </source>
</evidence>
<keyword evidence="6 8" id="KW-0472">Membrane</keyword>
<dbReference type="InterPro" id="IPR020846">
    <property type="entry name" value="MFS_dom"/>
</dbReference>
<feature type="compositionally biased region" description="Basic and acidic residues" evidence="7">
    <location>
        <begin position="8"/>
        <end position="21"/>
    </location>
</feature>
<feature type="region of interest" description="Disordered" evidence="7">
    <location>
        <begin position="1"/>
        <end position="35"/>
    </location>
</feature>
<keyword evidence="3" id="KW-1003">Cell membrane</keyword>
<dbReference type="GO" id="GO:0022857">
    <property type="term" value="F:transmembrane transporter activity"/>
    <property type="evidence" value="ECO:0007669"/>
    <property type="project" value="InterPro"/>
</dbReference>
<feature type="transmembrane region" description="Helical" evidence="8">
    <location>
        <begin position="253"/>
        <end position="277"/>
    </location>
</feature>
<organism evidence="10">
    <name type="scientific">Streptomyces ribosidificus</name>
    <dbReference type="NCBI Taxonomy" id="80859"/>
    <lineage>
        <taxon>Bacteria</taxon>
        <taxon>Bacillati</taxon>
        <taxon>Actinomycetota</taxon>
        <taxon>Actinomycetes</taxon>
        <taxon>Kitasatosporales</taxon>
        <taxon>Streptomycetaceae</taxon>
        <taxon>Streptomyces</taxon>
    </lineage>
</organism>
<dbReference type="Gene3D" id="1.20.1250.20">
    <property type="entry name" value="MFS general substrate transporter like domains"/>
    <property type="match status" value="1"/>
</dbReference>
<feature type="transmembrane region" description="Helical" evidence="8">
    <location>
        <begin position="406"/>
        <end position="425"/>
    </location>
</feature>
<feature type="transmembrane region" description="Helical" evidence="8">
    <location>
        <begin position="341"/>
        <end position="360"/>
    </location>
</feature>
<reference evidence="10" key="1">
    <citation type="submission" date="2010-09" db="EMBL/GenBank/DDBJ databases">
        <title>Isolation and sequencing of three genes putatively involved in capreomycidine biosynthesis in Streptomyces ribosidificus.</title>
        <authorList>
            <person name="Aboshanab K.M.A."/>
        </authorList>
    </citation>
    <scope>NUCLEOTIDE SEQUENCE</scope>
    <source>
        <strain evidence="10">NRRL B-11466</strain>
    </source>
</reference>
<feature type="domain" description="Major facilitator superfamily (MFS) profile" evidence="9">
    <location>
        <begin position="44"/>
        <end position="431"/>
    </location>
</feature>
<feature type="transmembrane region" description="Helical" evidence="8">
    <location>
        <begin position="79"/>
        <end position="102"/>
    </location>
</feature>
<evidence type="ECO:0000256" key="2">
    <source>
        <dbReference type="ARBA" id="ARBA00022448"/>
    </source>
</evidence>
<evidence type="ECO:0000256" key="4">
    <source>
        <dbReference type="ARBA" id="ARBA00022692"/>
    </source>
</evidence>
<evidence type="ECO:0000256" key="1">
    <source>
        <dbReference type="ARBA" id="ARBA00004651"/>
    </source>
</evidence>
<evidence type="ECO:0000313" key="10">
    <source>
        <dbReference type="EMBL" id="ADR02785.1"/>
    </source>
</evidence>
<feature type="transmembrane region" description="Helical" evidence="8">
    <location>
        <begin position="109"/>
        <end position="130"/>
    </location>
</feature>
<evidence type="ECO:0000256" key="8">
    <source>
        <dbReference type="SAM" id="Phobius"/>
    </source>
</evidence>
<dbReference type="CDD" id="cd06173">
    <property type="entry name" value="MFS_MefA_like"/>
    <property type="match status" value="1"/>
</dbReference>
<sequence>MTSPPSDKAAREGTPPRRAAEHGAAPTREAAAAGKPASLWHNRDFRLWWGGTMLSTVGDEVTAVALPLIVLLLTGSPLHAGLVGSVESIPPLLLSLPLGMLVDRVSRRAVMVTASLLSAASIATVPLAYLTDSLSLSQLYVVAFVSSLAATAYRIADTAALPGITGPHKLGEAASQSETIYGTSALIAAPLAGLMFETMSPAAPFLLDALSFVAIATAILAIRSRLGPNGAPGPLRWRSQLTAGMRITARLPLVRTLTLLTAVGDFLFSGIGLLLIVLAKESGASGFEVGTVFTAAGVGSLLGAALAPRIEVGLGLRTAVVGKHWLTALLFPLLLLDLPGWGIGLVWGLVALQVAVLNVIQMKYLMSQVHSDQLGRVQGFMTFLSKTGLPLGYALTGFLLDRWGSWGTVLIFEAVLLCLAVYALLGRGLRESHVTRSAPAGSGLPGDQEHRGRRERRASNR</sequence>
<feature type="transmembrane region" description="Helical" evidence="8">
    <location>
        <begin position="202"/>
        <end position="222"/>
    </location>
</feature>
<protein>
    <submittedName>
        <fullName evidence="10">SriE</fullName>
    </submittedName>
</protein>
<dbReference type="InterPro" id="IPR010290">
    <property type="entry name" value="TM_effector"/>
</dbReference>
<dbReference type="AlphaFoldDB" id="E5L4Z3"/>
<dbReference type="SUPFAM" id="SSF103473">
    <property type="entry name" value="MFS general substrate transporter"/>
    <property type="match status" value="1"/>
</dbReference>